<keyword evidence="2" id="KW-1185">Reference proteome</keyword>
<accession>A0A3N4J1B4</accession>
<reference evidence="1 2" key="1">
    <citation type="journal article" date="2018" name="Nat. Ecol. Evol.">
        <title>Pezizomycetes genomes reveal the molecular basis of ectomycorrhizal truffle lifestyle.</title>
        <authorList>
            <person name="Murat C."/>
            <person name="Payen T."/>
            <person name="Noel B."/>
            <person name="Kuo A."/>
            <person name="Morin E."/>
            <person name="Chen J."/>
            <person name="Kohler A."/>
            <person name="Krizsan K."/>
            <person name="Balestrini R."/>
            <person name="Da Silva C."/>
            <person name="Montanini B."/>
            <person name="Hainaut M."/>
            <person name="Levati E."/>
            <person name="Barry K.W."/>
            <person name="Belfiori B."/>
            <person name="Cichocki N."/>
            <person name="Clum A."/>
            <person name="Dockter R.B."/>
            <person name="Fauchery L."/>
            <person name="Guy J."/>
            <person name="Iotti M."/>
            <person name="Le Tacon F."/>
            <person name="Lindquist E.A."/>
            <person name="Lipzen A."/>
            <person name="Malagnac F."/>
            <person name="Mello A."/>
            <person name="Molinier V."/>
            <person name="Miyauchi S."/>
            <person name="Poulain J."/>
            <person name="Riccioni C."/>
            <person name="Rubini A."/>
            <person name="Sitrit Y."/>
            <person name="Splivallo R."/>
            <person name="Traeger S."/>
            <person name="Wang M."/>
            <person name="Zifcakova L."/>
            <person name="Wipf D."/>
            <person name="Zambonelli A."/>
            <person name="Paolocci F."/>
            <person name="Nowrousian M."/>
            <person name="Ottonello S."/>
            <person name="Baldrian P."/>
            <person name="Spatafora J.W."/>
            <person name="Henrissat B."/>
            <person name="Nagy L.G."/>
            <person name="Aury J.M."/>
            <person name="Wincker P."/>
            <person name="Grigoriev I.V."/>
            <person name="Bonfante P."/>
            <person name="Martin F.M."/>
        </authorList>
    </citation>
    <scope>NUCLEOTIDE SEQUENCE [LARGE SCALE GENOMIC DNA]</scope>
    <source>
        <strain evidence="1 2">120613-1</strain>
    </source>
</reference>
<evidence type="ECO:0000313" key="1">
    <source>
        <dbReference type="EMBL" id="RPA91007.1"/>
    </source>
</evidence>
<dbReference type="AlphaFoldDB" id="A0A3N4J1B4"/>
<evidence type="ECO:0000313" key="2">
    <source>
        <dbReference type="Proteomes" id="UP000276215"/>
    </source>
</evidence>
<name>A0A3N4J1B4_9PEZI</name>
<gene>
    <name evidence="1" type="ORF">L873DRAFT_1820128</name>
</gene>
<dbReference type="Proteomes" id="UP000276215">
    <property type="component" value="Unassembled WGS sequence"/>
</dbReference>
<proteinExistence type="predicted"/>
<dbReference type="EMBL" id="ML120507">
    <property type="protein sequence ID" value="RPA91007.1"/>
    <property type="molecule type" value="Genomic_DNA"/>
</dbReference>
<protein>
    <submittedName>
        <fullName evidence="1">Uncharacterized protein</fullName>
    </submittedName>
</protein>
<sequence length="71" mass="8296">MFLFLPQSFTLQEPTLRDLHTMIPGLHAWVRLRDDEQRQFAAGVHNELAKLTSQNLELSERLVRVLNLLQV</sequence>
<organism evidence="1 2">
    <name type="scientific">Choiromyces venosus 120613-1</name>
    <dbReference type="NCBI Taxonomy" id="1336337"/>
    <lineage>
        <taxon>Eukaryota</taxon>
        <taxon>Fungi</taxon>
        <taxon>Dikarya</taxon>
        <taxon>Ascomycota</taxon>
        <taxon>Pezizomycotina</taxon>
        <taxon>Pezizomycetes</taxon>
        <taxon>Pezizales</taxon>
        <taxon>Tuberaceae</taxon>
        <taxon>Choiromyces</taxon>
    </lineage>
</organism>